<keyword evidence="4" id="KW-1185">Reference proteome</keyword>
<proteinExistence type="predicted"/>
<evidence type="ECO:0000313" key="3">
    <source>
        <dbReference type="EMBL" id="VCU11570.1"/>
    </source>
</evidence>
<gene>
    <name evidence="3" type="ORF">RHODGE_RHODGE_05051</name>
</gene>
<dbReference type="PANTHER" id="PTHR35936:SF17">
    <property type="entry name" value="ARGININE-BINDING EXTRACELLULAR PROTEIN ARTP"/>
    <property type="match status" value="1"/>
</dbReference>
<dbReference type="AlphaFoldDB" id="A0A3S4B501"/>
<sequence length="238" mass="25097">MQDVSKQLAPRGRLRAAINFGNSVLAQPDPTTGEPRGVQAALAREIAARLGVPVAFATYPAAGQVFAALARDEWDVAFMAIDPVRAADLDFTPPYVLIEASCVVREDSPLRTIDDVDQPGVRIAGARGSAYDLYLSRTLTHATLVHLPSGPEARAAFLRDGLEAVAGVRQELVAFAASHPGLRVMEGRFVGIEQAVAMPKGRTAALAFLTGLVDEMKRSGLVARELAASGQSASLVAP</sequence>
<evidence type="ECO:0000256" key="1">
    <source>
        <dbReference type="ARBA" id="ARBA00022729"/>
    </source>
</evidence>
<dbReference type="Gene3D" id="3.40.190.10">
    <property type="entry name" value="Periplasmic binding protein-like II"/>
    <property type="match status" value="2"/>
</dbReference>
<dbReference type="InterPro" id="IPR001638">
    <property type="entry name" value="Solute-binding_3/MltF_N"/>
</dbReference>
<keyword evidence="1" id="KW-0732">Signal</keyword>
<dbReference type="EMBL" id="UWOC01000214">
    <property type="protein sequence ID" value="VCU11570.1"/>
    <property type="molecule type" value="Genomic_DNA"/>
</dbReference>
<dbReference type="SUPFAM" id="SSF53850">
    <property type="entry name" value="Periplasmic binding protein-like II"/>
    <property type="match status" value="1"/>
</dbReference>
<dbReference type="PANTHER" id="PTHR35936">
    <property type="entry name" value="MEMBRANE-BOUND LYTIC MUREIN TRANSGLYCOSYLASE F"/>
    <property type="match status" value="1"/>
</dbReference>
<evidence type="ECO:0000313" key="4">
    <source>
        <dbReference type="Proteomes" id="UP000289200"/>
    </source>
</evidence>
<dbReference type="RefSeq" id="WP_129611720.1">
    <property type="nucleotide sequence ID" value="NZ_UWOC01000214.1"/>
</dbReference>
<reference evidence="4" key="1">
    <citation type="submission" date="2018-10" db="EMBL/GenBank/DDBJ databases">
        <authorList>
            <person name="Peiro R."/>
            <person name="Begona"/>
            <person name="Cbmso G."/>
            <person name="Lopez M."/>
            <person name="Gonzalez S."/>
            <person name="Sacristan E."/>
            <person name="Castillo E."/>
        </authorList>
    </citation>
    <scope>NUCLEOTIDE SEQUENCE [LARGE SCALE GENOMIC DNA]</scope>
</reference>
<organism evidence="3 4">
    <name type="scientific">Rhodoplanes serenus</name>
    <dbReference type="NCBI Taxonomy" id="200615"/>
    <lineage>
        <taxon>Bacteria</taxon>
        <taxon>Pseudomonadati</taxon>
        <taxon>Pseudomonadota</taxon>
        <taxon>Alphaproteobacteria</taxon>
        <taxon>Hyphomicrobiales</taxon>
        <taxon>Nitrobacteraceae</taxon>
        <taxon>Rhodoplanes</taxon>
    </lineage>
</organism>
<comment type="caution">
    <text evidence="3">The sequence shown here is derived from an EMBL/GenBank/DDBJ whole genome shotgun (WGS) entry which is preliminary data.</text>
</comment>
<dbReference type="SMART" id="SM00062">
    <property type="entry name" value="PBPb"/>
    <property type="match status" value="1"/>
</dbReference>
<dbReference type="Pfam" id="PF00497">
    <property type="entry name" value="SBP_bac_3"/>
    <property type="match status" value="1"/>
</dbReference>
<accession>A0A3S4B501</accession>
<feature type="domain" description="Solute-binding protein family 3/N-terminal" evidence="2">
    <location>
        <begin position="13"/>
        <end position="229"/>
    </location>
</feature>
<evidence type="ECO:0000259" key="2">
    <source>
        <dbReference type="SMART" id="SM00062"/>
    </source>
</evidence>
<dbReference type="Proteomes" id="UP000289200">
    <property type="component" value="Unassembled WGS sequence"/>
</dbReference>
<dbReference type="OrthoDB" id="6955767at2"/>
<name>A0A3S4B501_9BRAD</name>
<protein>
    <recommendedName>
        <fullName evidence="2">Solute-binding protein family 3/N-terminal domain-containing protein</fullName>
    </recommendedName>
</protein>